<dbReference type="GO" id="GO:0046872">
    <property type="term" value="F:metal ion binding"/>
    <property type="evidence" value="ECO:0007669"/>
    <property type="project" value="UniProtKB-KW"/>
</dbReference>
<dbReference type="Proteomes" id="UP000323720">
    <property type="component" value="Unassembled WGS sequence"/>
</dbReference>
<evidence type="ECO:0000256" key="10">
    <source>
        <dbReference type="ARBA" id="ARBA00023157"/>
    </source>
</evidence>
<feature type="domain" description="Calx-beta" evidence="13">
    <location>
        <begin position="371"/>
        <end position="489"/>
    </location>
</feature>
<evidence type="ECO:0000256" key="6">
    <source>
        <dbReference type="ARBA" id="ARBA00022801"/>
    </source>
</evidence>
<dbReference type="PANTHER" id="PTHR47466:SF1">
    <property type="entry name" value="METALLOPROTEASE MEP1 (AFU_ORTHOLOGUE AFUA_1G07730)-RELATED"/>
    <property type="match status" value="1"/>
</dbReference>
<dbReference type="GO" id="GO:0007154">
    <property type="term" value="P:cell communication"/>
    <property type="evidence" value="ECO:0007669"/>
    <property type="project" value="InterPro"/>
</dbReference>
<dbReference type="GO" id="GO:0016020">
    <property type="term" value="C:membrane"/>
    <property type="evidence" value="ECO:0007669"/>
    <property type="project" value="InterPro"/>
</dbReference>
<dbReference type="NCBIfam" id="NF038128">
    <property type="entry name" value="choice_anch_J"/>
    <property type="match status" value="1"/>
</dbReference>
<evidence type="ECO:0000256" key="4">
    <source>
        <dbReference type="ARBA" id="ARBA00022729"/>
    </source>
</evidence>
<dbReference type="GO" id="GO:0006508">
    <property type="term" value="P:proteolysis"/>
    <property type="evidence" value="ECO:0007669"/>
    <property type="project" value="UniProtKB-KW"/>
</dbReference>
<feature type="chain" id="PRO_5022660082" evidence="12">
    <location>
        <begin position="27"/>
        <end position="951"/>
    </location>
</feature>
<keyword evidence="2" id="KW-0645">Protease</keyword>
<evidence type="ECO:0000256" key="3">
    <source>
        <dbReference type="ARBA" id="ARBA00022723"/>
    </source>
</evidence>
<keyword evidence="6" id="KW-0378">Hydrolase</keyword>
<comment type="similarity">
    <text evidence="1">Belongs to the peptidase M43B family.</text>
</comment>
<evidence type="ECO:0000256" key="5">
    <source>
        <dbReference type="ARBA" id="ARBA00022737"/>
    </source>
</evidence>
<dbReference type="PANTHER" id="PTHR47466">
    <property type="match status" value="1"/>
</dbReference>
<dbReference type="Gene3D" id="2.60.120.200">
    <property type="match status" value="1"/>
</dbReference>
<dbReference type="NCBIfam" id="TIGR04183">
    <property type="entry name" value="Por_Secre_tail"/>
    <property type="match status" value="1"/>
</dbReference>
<evidence type="ECO:0000256" key="11">
    <source>
        <dbReference type="SAM" id="MobiDB-lite"/>
    </source>
</evidence>
<dbReference type="SUPFAM" id="SSF141072">
    <property type="entry name" value="CalX-like"/>
    <property type="match status" value="1"/>
</dbReference>
<keyword evidence="17" id="KW-1185">Reference proteome</keyword>
<dbReference type="InterPro" id="IPR026444">
    <property type="entry name" value="Secre_tail"/>
</dbReference>
<evidence type="ECO:0000256" key="2">
    <source>
        <dbReference type="ARBA" id="ARBA00022670"/>
    </source>
</evidence>
<dbReference type="Gene3D" id="3.40.390.10">
    <property type="entry name" value="Collagenase (Catalytic Domain)"/>
    <property type="match status" value="1"/>
</dbReference>
<evidence type="ECO:0000313" key="16">
    <source>
        <dbReference type="EMBL" id="TYB78519.1"/>
    </source>
</evidence>
<dbReference type="AlphaFoldDB" id="A0A5D0RBU7"/>
<name>A0A5D0RBU7_9FLAO</name>
<proteinExistence type="inferred from homology"/>
<dbReference type="OrthoDB" id="6278496at2"/>
<dbReference type="Pfam" id="PF18962">
    <property type="entry name" value="Por_Secre_tail"/>
    <property type="match status" value="1"/>
</dbReference>
<reference evidence="16 17" key="1">
    <citation type="submission" date="2019-08" db="EMBL/GenBank/DDBJ databases">
        <title>Genomes of Antarctic Bizionia species.</title>
        <authorList>
            <person name="Bowman J.P."/>
        </authorList>
    </citation>
    <scope>NUCLEOTIDE SEQUENCE [LARGE SCALE GENOMIC DNA]</scope>
    <source>
        <strain evidence="16 17">ADA-4</strain>
    </source>
</reference>
<sequence>MFTMKQNNFKLVWLLLVLMGVSSLYAQQKKSTFSSVSEQPLQLTMENQRHFDETGFVRCATVEVEALRKQNNPNIQTTEEFENWLAPLVEARLQRVAAEKANGTYRNAVVNIPIIFHVLAGSAGDVHDLSAARIQAQIDQLNLDFNNLSGSTNTAAESAEINFIPAVVDPDGNVLAEPGIDRNYGYTGALTTGQLNGTIKPATIWDRSLYANVWTANLGGGLLGYAQFPSNSTLPGMDANGGSALTDGVVILSGSVGSVANPGTAAPYNKGRTLTHEMGHWIGLRHIWGDSTCGNDFCADTPQSTGANFGCVTNNQTTCDGIRDMVENYMDYSDDGCMNIFTFDQVNRIITVLENATGISNLPNSTTGNADPVIAFSNPTLSEMEDTDCISRDINIPVSIGIGASATATVTFSLSGTATNMMDYELLTPSVTFAAGSNAPQNLTLRIFEDGFVETDETIIVNMTLATTGDAELATNGSQTLTFTILDDDFAPTSGTITTLIDDSFETYTDFAIDNIGDWLTLDLDGLGTYASVDSPTYPNAFAEMAFQIYNPSTTTPAPSSNSDGTGADTETRNFNPRTGSKYAGSWAGSPEGGITANDDWLISPVLSLGASGSSVKFYVKSLSNSYGLENYNVGVYVGSGVPTASSNFTLISSAVETAPYGTWTEVSYNLSAYSNQDIRIGIHNISSDVYLFMVDDFSAVTLVENAVQTAVNSATAANMQVTGTGDAYAYDSASGNIMARLQNNDSFNYGCSNISVVRAGQGSQLYESPTPEDFVMAKSFNITTDTPNASGNVTGTFYFTEAEIAGWEAASGNSRADLYILREVNGTLQEIVAATVGSFGSNVTVEANLNGLNGTFYFGPLSASLSVNDNMLNNFSMYPNPVTNQLTIKAANNVLPDSYVVYNMLGQVVFSKEVNNESDLLINTSDLSNGMYFIRLNQQSGQISLPFIKK</sequence>
<feature type="signal peptide" evidence="12">
    <location>
        <begin position="1"/>
        <end position="26"/>
    </location>
</feature>
<dbReference type="Gene3D" id="2.60.40.2030">
    <property type="match status" value="1"/>
</dbReference>
<dbReference type="InterPro" id="IPR003644">
    <property type="entry name" value="Calx_beta"/>
</dbReference>
<feature type="domain" description="Secretion system C-terminal sorting" evidence="15">
    <location>
        <begin position="878"/>
        <end position="944"/>
    </location>
</feature>
<evidence type="ECO:0000256" key="1">
    <source>
        <dbReference type="ARBA" id="ARBA00008721"/>
    </source>
</evidence>
<keyword evidence="4 12" id="KW-0732">Signal</keyword>
<organism evidence="16 17">
    <name type="scientific">Bizionia myxarmorum</name>
    <dbReference type="NCBI Taxonomy" id="291186"/>
    <lineage>
        <taxon>Bacteria</taxon>
        <taxon>Pseudomonadati</taxon>
        <taxon>Bacteroidota</taxon>
        <taxon>Flavobacteriia</taxon>
        <taxon>Flavobacteriales</taxon>
        <taxon>Flavobacteriaceae</taxon>
        <taxon>Bizionia</taxon>
    </lineage>
</organism>
<evidence type="ECO:0000259" key="15">
    <source>
        <dbReference type="Pfam" id="PF18962"/>
    </source>
</evidence>
<protein>
    <submittedName>
        <fullName evidence="16">T9SS type A sorting domain-containing protein</fullName>
    </submittedName>
</protein>
<keyword evidence="10" id="KW-1015">Disulfide bond</keyword>
<dbReference type="GO" id="GO:0008237">
    <property type="term" value="F:metallopeptidase activity"/>
    <property type="evidence" value="ECO:0007669"/>
    <property type="project" value="UniProtKB-KW"/>
</dbReference>
<dbReference type="EMBL" id="VSKK01000001">
    <property type="protein sequence ID" value="TYB78519.1"/>
    <property type="molecule type" value="Genomic_DNA"/>
</dbReference>
<evidence type="ECO:0000256" key="12">
    <source>
        <dbReference type="SAM" id="SignalP"/>
    </source>
</evidence>
<evidence type="ECO:0000256" key="9">
    <source>
        <dbReference type="ARBA" id="ARBA00023049"/>
    </source>
</evidence>
<comment type="caution">
    <text evidence="16">The sequence shown here is derived from an EMBL/GenBank/DDBJ whole genome shotgun (WGS) entry which is preliminary data.</text>
</comment>
<evidence type="ECO:0000313" key="17">
    <source>
        <dbReference type="Proteomes" id="UP000323720"/>
    </source>
</evidence>
<dbReference type="InterPro" id="IPR008754">
    <property type="entry name" value="Peptidase_M43"/>
</dbReference>
<feature type="region of interest" description="Disordered" evidence="11">
    <location>
        <begin position="553"/>
        <end position="587"/>
    </location>
</feature>
<accession>A0A5D0RBU7</accession>
<dbReference type="Pfam" id="PF03160">
    <property type="entry name" value="Calx-beta"/>
    <property type="match status" value="1"/>
</dbReference>
<feature type="domain" description="Peptidase M43 pregnancy-associated plasma-A" evidence="14">
    <location>
        <begin position="204"/>
        <end position="354"/>
    </location>
</feature>
<dbReference type="SUPFAM" id="SSF55486">
    <property type="entry name" value="Metalloproteases ('zincins'), catalytic domain"/>
    <property type="match status" value="1"/>
</dbReference>
<evidence type="ECO:0000259" key="14">
    <source>
        <dbReference type="Pfam" id="PF05572"/>
    </source>
</evidence>
<dbReference type="InterPro" id="IPR024079">
    <property type="entry name" value="MetalloPept_cat_dom_sf"/>
</dbReference>
<evidence type="ECO:0000256" key="7">
    <source>
        <dbReference type="ARBA" id="ARBA00022833"/>
    </source>
</evidence>
<gene>
    <name evidence="16" type="ORF">ES674_01700</name>
</gene>
<keyword evidence="9" id="KW-0482">Metalloprotease</keyword>
<keyword evidence="8" id="KW-0106">Calcium</keyword>
<dbReference type="InterPro" id="IPR038081">
    <property type="entry name" value="CalX-like_sf"/>
</dbReference>
<keyword evidence="5" id="KW-0677">Repeat</keyword>
<dbReference type="CDD" id="cd04275">
    <property type="entry name" value="ZnMc_pappalysin_like"/>
    <property type="match status" value="1"/>
</dbReference>
<evidence type="ECO:0000256" key="8">
    <source>
        <dbReference type="ARBA" id="ARBA00022837"/>
    </source>
</evidence>
<evidence type="ECO:0000259" key="13">
    <source>
        <dbReference type="Pfam" id="PF03160"/>
    </source>
</evidence>
<dbReference type="Pfam" id="PF05572">
    <property type="entry name" value="Peptidase_M43"/>
    <property type="match status" value="1"/>
</dbReference>
<keyword evidence="3" id="KW-0479">Metal-binding</keyword>
<keyword evidence="7" id="KW-0862">Zinc</keyword>